<accession>A0ABP7G4S5</accession>
<reference evidence="3" key="1">
    <citation type="journal article" date="2019" name="Int. J. Syst. Evol. Microbiol.">
        <title>The Global Catalogue of Microorganisms (GCM) 10K type strain sequencing project: providing services to taxonomists for standard genome sequencing and annotation.</title>
        <authorList>
            <consortium name="The Broad Institute Genomics Platform"/>
            <consortium name="The Broad Institute Genome Sequencing Center for Infectious Disease"/>
            <person name="Wu L."/>
            <person name="Ma J."/>
        </authorList>
    </citation>
    <scope>NUCLEOTIDE SEQUENCE [LARGE SCALE GENOMIC DNA]</scope>
    <source>
        <strain evidence="3">JCM 16950</strain>
    </source>
</reference>
<name>A0ABP7G4S5_9MICO</name>
<evidence type="ECO:0000313" key="2">
    <source>
        <dbReference type="EMBL" id="GAA3755157.1"/>
    </source>
</evidence>
<proteinExistence type="predicted"/>
<sequence>MTELNGCVAQSHIAHDHTRRGGTGAPADALCRAAVDKRGSGASLPVTSLTLREMTGGCHDSPVHAS</sequence>
<comment type="caution">
    <text evidence="2">The sequence shown here is derived from an EMBL/GenBank/DDBJ whole genome shotgun (WGS) entry which is preliminary data.</text>
</comment>
<evidence type="ECO:0000313" key="3">
    <source>
        <dbReference type="Proteomes" id="UP001500540"/>
    </source>
</evidence>
<protein>
    <submittedName>
        <fullName evidence="2">Uncharacterized protein</fullName>
    </submittedName>
</protein>
<dbReference type="Proteomes" id="UP001500540">
    <property type="component" value="Unassembled WGS sequence"/>
</dbReference>
<gene>
    <name evidence="2" type="ORF">GCM10022240_05190</name>
</gene>
<dbReference type="EMBL" id="BAABAF010000001">
    <property type="protein sequence ID" value="GAA3755157.1"/>
    <property type="molecule type" value="Genomic_DNA"/>
</dbReference>
<feature type="region of interest" description="Disordered" evidence="1">
    <location>
        <begin position="1"/>
        <end position="25"/>
    </location>
</feature>
<keyword evidence="3" id="KW-1185">Reference proteome</keyword>
<organism evidence="2 3">
    <name type="scientific">Microbacterium kribbense</name>
    <dbReference type="NCBI Taxonomy" id="433645"/>
    <lineage>
        <taxon>Bacteria</taxon>
        <taxon>Bacillati</taxon>
        <taxon>Actinomycetota</taxon>
        <taxon>Actinomycetes</taxon>
        <taxon>Micrococcales</taxon>
        <taxon>Microbacteriaceae</taxon>
        <taxon>Microbacterium</taxon>
    </lineage>
</organism>
<evidence type="ECO:0000256" key="1">
    <source>
        <dbReference type="SAM" id="MobiDB-lite"/>
    </source>
</evidence>